<accession>A0A328AIQ5</accession>
<protein>
    <submittedName>
        <fullName evidence="5">ADP-ribose pyrophosphatase</fullName>
    </submittedName>
</protein>
<dbReference type="GO" id="GO:0016787">
    <property type="term" value="F:hydrolase activity"/>
    <property type="evidence" value="ECO:0007669"/>
    <property type="project" value="UniProtKB-KW"/>
</dbReference>
<dbReference type="InterPro" id="IPR020476">
    <property type="entry name" value="Nudix_hydrolase"/>
</dbReference>
<dbReference type="Pfam" id="PF00293">
    <property type="entry name" value="NUDIX"/>
    <property type="match status" value="1"/>
</dbReference>
<dbReference type="InterPro" id="IPR000086">
    <property type="entry name" value="NUDIX_hydrolase_dom"/>
</dbReference>
<evidence type="ECO:0000313" key="5">
    <source>
        <dbReference type="EMBL" id="RAK54387.1"/>
    </source>
</evidence>
<dbReference type="OrthoDB" id="9761969at2"/>
<feature type="domain" description="Nudix hydrolase" evidence="4">
    <location>
        <begin position="2"/>
        <end position="129"/>
    </location>
</feature>
<evidence type="ECO:0000256" key="1">
    <source>
        <dbReference type="ARBA" id="ARBA00001946"/>
    </source>
</evidence>
<dbReference type="PRINTS" id="PR00502">
    <property type="entry name" value="NUDIXFAMILY"/>
</dbReference>
<dbReference type="RefSeq" id="WP_111528138.1">
    <property type="nucleotide sequence ID" value="NZ_JBHRSG010000004.1"/>
</dbReference>
<dbReference type="PANTHER" id="PTHR43046">
    <property type="entry name" value="GDP-MANNOSE MANNOSYL HYDROLASE"/>
    <property type="match status" value="1"/>
</dbReference>
<evidence type="ECO:0000313" key="6">
    <source>
        <dbReference type="Proteomes" id="UP000249254"/>
    </source>
</evidence>
<dbReference type="Proteomes" id="UP000249254">
    <property type="component" value="Unassembled WGS sequence"/>
</dbReference>
<keyword evidence="2 3" id="KW-0378">Hydrolase</keyword>
<keyword evidence="6" id="KW-1185">Reference proteome</keyword>
<dbReference type="PANTHER" id="PTHR43046:SF14">
    <property type="entry name" value="MUTT_NUDIX FAMILY PROTEIN"/>
    <property type="match status" value="1"/>
</dbReference>
<proteinExistence type="inferred from homology"/>
<comment type="similarity">
    <text evidence="3">Belongs to the Nudix hydrolase family.</text>
</comment>
<dbReference type="InterPro" id="IPR015797">
    <property type="entry name" value="NUDIX_hydrolase-like_dom_sf"/>
</dbReference>
<dbReference type="EMBL" id="QFYQ01000001">
    <property type="protein sequence ID" value="RAK54387.1"/>
    <property type="molecule type" value="Genomic_DNA"/>
</dbReference>
<gene>
    <name evidence="5" type="ORF">DJ017_07550</name>
</gene>
<dbReference type="AlphaFoldDB" id="A0A328AIQ5"/>
<sequence length="129" mass="14140">MWPKVGVGAAILRDGKLLLIRRLKPPEAGFWSLPGGKVDPFETVEATARREIAEELGIELKALSLLCVVDHMADDQHWVAPTFLAEDFDGEPKILEPEKHAEFGWFALDDLPSPVAQAVTATKKALAGR</sequence>
<comment type="caution">
    <text evidence="5">The sequence shown here is derived from an EMBL/GenBank/DDBJ whole genome shotgun (WGS) entry which is preliminary data.</text>
</comment>
<dbReference type="Gene3D" id="3.90.79.10">
    <property type="entry name" value="Nucleoside Triphosphate Pyrophosphohydrolase"/>
    <property type="match status" value="1"/>
</dbReference>
<evidence type="ECO:0000256" key="3">
    <source>
        <dbReference type="RuleBase" id="RU003476"/>
    </source>
</evidence>
<dbReference type="PROSITE" id="PS51462">
    <property type="entry name" value="NUDIX"/>
    <property type="match status" value="1"/>
</dbReference>
<comment type="cofactor">
    <cofactor evidence="1">
        <name>Mg(2+)</name>
        <dbReference type="ChEBI" id="CHEBI:18420"/>
    </cofactor>
</comment>
<dbReference type="InterPro" id="IPR020084">
    <property type="entry name" value="NUDIX_hydrolase_CS"/>
</dbReference>
<reference evidence="6" key="1">
    <citation type="submission" date="2018-05" db="EMBL/GenBank/DDBJ databases">
        <authorList>
            <person name="Li X."/>
        </authorList>
    </citation>
    <scope>NUCLEOTIDE SEQUENCE [LARGE SCALE GENOMIC DNA]</scope>
    <source>
        <strain evidence="6">LX32</strain>
    </source>
</reference>
<dbReference type="PROSITE" id="PS00893">
    <property type="entry name" value="NUDIX_BOX"/>
    <property type="match status" value="1"/>
</dbReference>
<organism evidence="5 6">
    <name type="scientific">Phenylobacterium soli</name>
    <dbReference type="NCBI Taxonomy" id="2170551"/>
    <lineage>
        <taxon>Bacteria</taxon>
        <taxon>Pseudomonadati</taxon>
        <taxon>Pseudomonadota</taxon>
        <taxon>Alphaproteobacteria</taxon>
        <taxon>Caulobacterales</taxon>
        <taxon>Caulobacteraceae</taxon>
        <taxon>Phenylobacterium</taxon>
    </lineage>
</organism>
<evidence type="ECO:0000259" key="4">
    <source>
        <dbReference type="PROSITE" id="PS51462"/>
    </source>
</evidence>
<evidence type="ECO:0000256" key="2">
    <source>
        <dbReference type="ARBA" id="ARBA00022801"/>
    </source>
</evidence>
<name>A0A328AIQ5_9CAUL</name>
<dbReference type="SUPFAM" id="SSF55811">
    <property type="entry name" value="Nudix"/>
    <property type="match status" value="1"/>
</dbReference>